<proteinExistence type="predicted"/>
<reference evidence="2" key="1">
    <citation type="submission" date="2024-05" db="EMBL/GenBank/DDBJ databases">
        <title>Planctomycetes of the genus Singulisphaera possess chitinolytic capabilities.</title>
        <authorList>
            <person name="Ivanova A."/>
        </authorList>
    </citation>
    <scope>NUCLEOTIDE SEQUENCE</scope>
    <source>
        <strain evidence="2">Ch08T</strain>
    </source>
</reference>
<dbReference type="RefSeq" id="WP_406694450.1">
    <property type="nucleotide sequence ID" value="NZ_CP155447.1"/>
</dbReference>
<sequence>MGGWVAEKRSLNRAVGRGTLFRNEGDYAAFERVLEEARDQIPMRVLYFCVMPNHWHLVLWPEHDGDLSESLRWLTVTHTQRWHAAHQTSGTGPL</sequence>
<dbReference type="PANTHER" id="PTHR34322">
    <property type="entry name" value="TRANSPOSASE, Y1_TNP DOMAIN-CONTAINING"/>
    <property type="match status" value="1"/>
</dbReference>
<dbReference type="GO" id="GO:0004803">
    <property type="term" value="F:transposase activity"/>
    <property type="evidence" value="ECO:0007669"/>
    <property type="project" value="InterPro"/>
</dbReference>
<organism evidence="2">
    <name type="scientific">Singulisphaera sp. Ch08</name>
    <dbReference type="NCBI Taxonomy" id="3120278"/>
    <lineage>
        <taxon>Bacteria</taxon>
        <taxon>Pseudomonadati</taxon>
        <taxon>Planctomycetota</taxon>
        <taxon>Planctomycetia</taxon>
        <taxon>Isosphaerales</taxon>
        <taxon>Isosphaeraceae</taxon>
        <taxon>Singulisphaera</taxon>
    </lineage>
</organism>
<evidence type="ECO:0000259" key="1">
    <source>
        <dbReference type="Pfam" id="PF01797"/>
    </source>
</evidence>
<dbReference type="GO" id="GO:0006313">
    <property type="term" value="P:DNA transposition"/>
    <property type="evidence" value="ECO:0007669"/>
    <property type="project" value="InterPro"/>
</dbReference>
<dbReference type="EMBL" id="CP155447">
    <property type="protein sequence ID" value="XBH01706.1"/>
    <property type="molecule type" value="Genomic_DNA"/>
</dbReference>
<dbReference type="InterPro" id="IPR036515">
    <property type="entry name" value="Transposase_17_sf"/>
</dbReference>
<dbReference type="AlphaFoldDB" id="A0AAU7C979"/>
<accession>A0AAU7C979</accession>
<protein>
    <submittedName>
        <fullName evidence="2">Transposase</fullName>
    </submittedName>
</protein>
<feature type="domain" description="Transposase IS200-like" evidence="1">
    <location>
        <begin position="17"/>
        <end position="87"/>
    </location>
</feature>
<dbReference type="Pfam" id="PF01797">
    <property type="entry name" value="Y1_Tnp"/>
    <property type="match status" value="1"/>
</dbReference>
<dbReference type="Gene3D" id="3.30.70.1290">
    <property type="entry name" value="Transposase IS200-like"/>
    <property type="match status" value="1"/>
</dbReference>
<evidence type="ECO:0000313" key="2">
    <source>
        <dbReference type="EMBL" id="XBH01706.1"/>
    </source>
</evidence>
<dbReference type="GO" id="GO:0003677">
    <property type="term" value="F:DNA binding"/>
    <property type="evidence" value="ECO:0007669"/>
    <property type="project" value="InterPro"/>
</dbReference>
<dbReference type="InterPro" id="IPR002686">
    <property type="entry name" value="Transposase_17"/>
</dbReference>
<dbReference type="PANTHER" id="PTHR34322:SF2">
    <property type="entry name" value="TRANSPOSASE IS200-LIKE DOMAIN-CONTAINING PROTEIN"/>
    <property type="match status" value="1"/>
</dbReference>
<dbReference type="SUPFAM" id="SSF143422">
    <property type="entry name" value="Transposase IS200-like"/>
    <property type="match status" value="1"/>
</dbReference>
<name>A0AAU7C979_9BACT</name>
<gene>
    <name evidence="2" type="ORF">V5E97_25585</name>
</gene>